<dbReference type="AlphaFoldDB" id="A0A1F5XH45"/>
<accession>A0A1F5XH45</accession>
<keyword evidence="6 8" id="KW-1133">Transmembrane helix</keyword>
<dbReference type="EMBL" id="MFIF01000006">
    <property type="protein sequence ID" value="OGF87233.1"/>
    <property type="molecule type" value="Genomic_DNA"/>
</dbReference>
<dbReference type="GO" id="GO:0009252">
    <property type="term" value="P:peptidoglycan biosynthetic process"/>
    <property type="evidence" value="ECO:0007669"/>
    <property type="project" value="UniProtKB-KW"/>
</dbReference>
<keyword evidence="7 8" id="KW-0472">Membrane</keyword>
<dbReference type="PRINTS" id="PR01806">
    <property type="entry name" value="VIRFACTRMVIN"/>
</dbReference>
<evidence type="ECO:0000313" key="9">
    <source>
        <dbReference type="EMBL" id="OGF87233.1"/>
    </source>
</evidence>
<feature type="transmembrane region" description="Helical" evidence="8">
    <location>
        <begin position="278"/>
        <end position="298"/>
    </location>
</feature>
<reference evidence="9 10" key="1">
    <citation type="journal article" date="2016" name="Nat. Commun.">
        <title>Thousands of microbial genomes shed light on interconnected biogeochemical processes in an aquifer system.</title>
        <authorList>
            <person name="Anantharaman K."/>
            <person name="Brown C.T."/>
            <person name="Hug L.A."/>
            <person name="Sharon I."/>
            <person name="Castelle C.J."/>
            <person name="Probst A.J."/>
            <person name="Thomas B.C."/>
            <person name="Singh A."/>
            <person name="Wilkins M.J."/>
            <person name="Karaoz U."/>
            <person name="Brodie E.L."/>
            <person name="Williams K.H."/>
            <person name="Hubbard S.S."/>
            <person name="Banfield J.F."/>
        </authorList>
    </citation>
    <scope>NUCLEOTIDE SEQUENCE [LARGE SCALE GENOMIC DNA]</scope>
</reference>
<evidence type="ECO:0000256" key="7">
    <source>
        <dbReference type="ARBA" id="ARBA00023136"/>
    </source>
</evidence>
<keyword evidence="2" id="KW-1003">Cell membrane</keyword>
<dbReference type="Pfam" id="PF03023">
    <property type="entry name" value="MurJ"/>
    <property type="match status" value="1"/>
</dbReference>
<dbReference type="InterPro" id="IPR051050">
    <property type="entry name" value="Lipid_II_flippase_MurJ/MviN"/>
</dbReference>
<dbReference type="GO" id="GO:0005886">
    <property type="term" value="C:plasma membrane"/>
    <property type="evidence" value="ECO:0007669"/>
    <property type="project" value="UniProtKB-SubCell"/>
</dbReference>
<sequence length="565" mass="62130">MRFIRLFHANSENVHHAAFWLGFFGILADALGLLRDRALAGTFGASRELDIYYAAFRVPDFLYTFMLLFTASTAIIPIFLKKFGEEKKGAEELLGSIFAFFSFFVVILSAAAFFLMPWITGRSLPGFSEDEIGRTVLLSRILLLSPFFLGLSNILSSATQAMRRFFAYGLAPVFYNVGILLGILVFYDFWGISGLAWGVAFGAFLHLSAQAPSLRGLGISLRFGKIWSEDIKKISRLSLPRTLGLQITQITTFILTGIASTFSQGSIAVFNLALNLEFIPVTIIGLSYSVAAFPDLVASSLKKSKEEFEKHFSAAMRHIIFWTLPMAVLILVLRAQIVRVVLGSGAFGWTDTRLTAASLSILSLAIVFQSVFMLLTRAFYAEGESWRPLIINAVSSVLSVAAVFWFAQHLLPGKGAGFADFLGHALRISDIPDIRAVSLPLGILAGSVFNFIFLAFVFKNVFRGFSWRGIWRTFAQALPASAVGGLAAYWGLNIFSRLFDLHTFLGVLGQGFLAGILGILAAAASLWALGSRELAEFSKSFLDIFREKEKSKADMVPAPEPERLL</sequence>
<protein>
    <recommendedName>
        <fullName evidence="11">Lipid II flippase MurJ</fullName>
    </recommendedName>
</protein>
<evidence type="ECO:0000256" key="3">
    <source>
        <dbReference type="ARBA" id="ARBA00022692"/>
    </source>
</evidence>
<dbReference type="GO" id="GO:0008360">
    <property type="term" value="P:regulation of cell shape"/>
    <property type="evidence" value="ECO:0007669"/>
    <property type="project" value="UniProtKB-KW"/>
</dbReference>
<evidence type="ECO:0000256" key="4">
    <source>
        <dbReference type="ARBA" id="ARBA00022960"/>
    </source>
</evidence>
<evidence type="ECO:0008006" key="11">
    <source>
        <dbReference type="Google" id="ProtNLM"/>
    </source>
</evidence>
<evidence type="ECO:0000313" key="10">
    <source>
        <dbReference type="Proteomes" id="UP000177346"/>
    </source>
</evidence>
<comment type="caution">
    <text evidence="9">The sequence shown here is derived from an EMBL/GenBank/DDBJ whole genome shotgun (WGS) entry which is preliminary data.</text>
</comment>
<comment type="subcellular location">
    <subcellularLocation>
        <location evidence="1">Cell membrane</location>
        <topology evidence="1">Multi-pass membrane protein</topology>
    </subcellularLocation>
</comment>
<evidence type="ECO:0000256" key="8">
    <source>
        <dbReference type="SAM" id="Phobius"/>
    </source>
</evidence>
<feature type="transmembrane region" description="Helical" evidence="8">
    <location>
        <begin position="388"/>
        <end position="407"/>
    </location>
</feature>
<dbReference type="GO" id="GO:0034204">
    <property type="term" value="P:lipid translocation"/>
    <property type="evidence" value="ECO:0007669"/>
    <property type="project" value="TreeGrafter"/>
</dbReference>
<dbReference type="PANTHER" id="PTHR47019:SF1">
    <property type="entry name" value="LIPID II FLIPPASE MURJ"/>
    <property type="match status" value="1"/>
</dbReference>
<feature type="transmembrane region" description="Helical" evidence="8">
    <location>
        <begin position="12"/>
        <end position="34"/>
    </location>
</feature>
<dbReference type="Proteomes" id="UP000177346">
    <property type="component" value="Unassembled WGS sequence"/>
</dbReference>
<organism evidence="9 10">
    <name type="scientific">Candidatus Giovannonibacteria bacterium RIFCSPLOWO2_01_FULL_46_32</name>
    <dbReference type="NCBI Taxonomy" id="1798353"/>
    <lineage>
        <taxon>Bacteria</taxon>
        <taxon>Candidatus Giovannoniibacteriota</taxon>
    </lineage>
</organism>
<feature type="transmembrane region" description="Helical" evidence="8">
    <location>
        <begin position="195"/>
        <end position="217"/>
    </location>
</feature>
<evidence type="ECO:0000256" key="5">
    <source>
        <dbReference type="ARBA" id="ARBA00022984"/>
    </source>
</evidence>
<evidence type="ECO:0000256" key="6">
    <source>
        <dbReference type="ARBA" id="ARBA00022989"/>
    </source>
</evidence>
<proteinExistence type="predicted"/>
<dbReference type="GO" id="GO:0015648">
    <property type="term" value="F:lipid-linked peptidoglycan transporter activity"/>
    <property type="evidence" value="ECO:0007669"/>
    <property type="project" value="TreeGrafter"/>
</dbReference>
<feature type="transmembrane region" description="Helical" evidence="8">
    <location>
        <begin position="167"/>
        <end position="189"/>
    </location>
</feature>
<name>A0A1F5XH45_9BACT</name>
<feature type="transmembrane region" description="Helical" evidence="8">
    <location>
        <begin position="136"/>
        <end position="155"/>
    </location>
</feature>
<gene>
    <name evidence="9" type="ORF">A3B19_03305</name>
</gene>
<feature type="transmembrane region" description="Helical" evidence="8">
    <location>
        <begin position="354"/>
        <end position="376"/>
    </location>
</feature>
<feature type="transmembrane region" description="Helical" evidence="8">
    <location>
        <begin position="92"/>
        <end position="116"/>
    </location>
</feature>
<feature type="transmembrane region" description="Helical" evidence="8">
    <location>
        <begin position="470"/>
        <end position="492"/>
    </location>
</feature>
<feature type="transmembrane region" description="Helical" evidence="8">
    <location>
        <begin position="61"/>
        <end position="80"/>
    </location>
</feature>
<evidence type="ECO:0000256" key="1">
    <source>
        <dbReference type="ARBA" id="ARBA00004651"/>
    </source>
</evidence>
<evidence type="ECO:0000256" key="2">
    <source>
        <dbReference type="ARBA" id="ARBA00022475"/>
    </source>
</evidence>
<feature type="transmembrane region" description="Helical" evidence="8">
    <location>
        <begin position="319"/>
        <end position="342"/>
    </location>
</feature>
<keyword evidence="3 8" id="KW-0812">Transmembrane</keyword>
<dbReference type="PANTHER" id="PTHR47019">
    <property type="entry name" value="LIPID II FLIPPASE MURJ"/>
    <property type="match status" value="1"/>
</dbReference>
<feature type="transmembrane region" description="Helical" evidence="8">
    <location>
        <begin position="238"/>
        <end position="258"/>
    </location>
</feature>
<keyword evidence="5" id="KW-0573">Peptidoglycan synthesis</keyword>
<dbReference type="InterPro" id="IPR004268">
    <property type="entry name" value="MurJ"/>
</dbReference>
<feature type="transmembrane region" description="Helical" evidence="8">
    <location>
        <begin position="504"/>
        <end position="529"/>
    </location>
</feature>
<feature type="transmembrane region" description="Helical" evidence="8">
    <location>
        <begin position="437"/>
        <end position="458"/>
    </location>
</feature>
<keyword evidence="4" id="KW-0133">Cell shape</keyword>